<proteinExistence type="predicted"/>
<name>A0A9W6K2S0_9PSED</name>
<reference evidence="1" key="2">
    <citation type="submission" date="2023-01" db="EMBL/GenBank/DDBJ databases">
        <authorList>
            <person name="Sun Q."/>
            <person name="Evtushenko L."/>
        </authorList>
    </citation>
    <scope>NUCLEOTIDE SEQUENCE</scope>
    <source>
        <strain evidence="1">VKM B-2935</strain>
    </source>
</reference>
<reference evidence="1" key="1">
    <citation type="journal article" date="2014" name="Int. J. Syst. Evol. Microbiol.">
        <title>Complete genome sequence of Corynebacterium casei LMG S-19264T (=DSM 44701T), isolated from a smear-ripened cheese.</title>
        <authorList>
            <consortium name="US DOE Joint Genome Institute (JGI-PGF)"/>
            <person name="Walter F."/>
            <person name="Albersmeier A."/>
            <person name="Kalinowski J."/>
            <person name="Ruckert C."/>
        </authorList>
    </citation>
    <scope>NUCLEOTIDE SEQUENCE</scope>
    <source>
        <strain evidence="1">VKM B-2935</strain>
    </source>
</reference>
<dbReference type="Proteomes" id="UP001143328">
    <property type="component" value="Unassembled WGS sequence"/>
</dbReference>
<dbReference type="RefSeq" id="WP_271194069.1">
    <property type="nucleotide sequence ID" value="NZ_BSFN01000002.1"/>
</dbReference>
<evidence type="ECO:0000313" key="2">
    <source>
        <dbReference type="Proteomes" id="UP001143328"/>
    </source>
</evidence>
<dbReference type="AlphaFoldDB" id="A0A9W6K2S0"/>
<evidence type="ECO:0008006" key="3">
    <source>
        <dbReference type="Google" id="ProtNLM"/>
    </source>
</evidence>
<sequence>MVNPFKYVSDSFKDEFLVRFSIGSPDGSAMLSLSNDQGRVAQRMLSCDQLADVEKLEQVITSIRFGLAIDQGRGFSCLGKLSPAANETLA</sequence>
<accession>A0A9W6K2S0</accession>
<dbReference type="Pfam" id="PF12021">
    <property type="entry name" value="DUF3509"/>
    <property type="match status" value="1"/>
</dbReference>
<protein>
    <recommendedName>
        <fullName evidence="3">DUF3509 domain-containing protein</fullName>
    </recommendedName>
</protein>
<organism evidence="1 2">
    <name type="scientific">Pseudomonas turukhanskensis</name>
    <dbReference type="NCBI Taxonomy" id="1806536"/>
    <lineage>
        <taxon>Bacteria</taxon>
        <taxon>Pseudomonadati</taxon>
        <taxon>Pseudomonadota</taxon>
        <taxon>Gammaproteobacteria</taxon>
        <taxon>Pseudomonadales</taxon>
        <taxon>Pseudomonadaceae</taxon>
        <taxon>Pseudomonas</taxon>
    </lineage>
</organism>
<keyword evidence="2" id="KW-1185">Reference proteome</keyword>
<evidence type="ECO:0000313" key="1">
    <source>
        <dbReference type="EMBL" id="GLK87817.1"/>
    </source>
</evidence>
<dbReference type="EMBL" id="BSFN01000002">
    <property type="protein sequence ID" value="GLK87817.1"/>
    <property type="molecule type" value="Genomic_DNA"/>
</dbReference>
<dbReference type="InterPro" id="IPR021898">
    <property type="entry name" value="DUF3509"/>
</dbReference>
<comment type="caution">
    <text evidence="1">The sequence shown here is derived from an EMBL/GenBank/DDBJ whole genome shotgun (WGS) entry which is preliminary data.</text>
</comment>
<gene>
    <name evidence="1" type="ORF">GCM10017655_08790</name>
</gene>